<proteinExistence type="predicted"/>
<evidence type="ECO:0000313" key="3">
    <source>
        <dbReference type="EMBL" id="SFJ23392.1"/>
    </source>
</evidence>
<feature type="transmembrane region" description="Helical" evidence="1">
    <location>
        <begin position="59"/>
        <end position="85"/>
    </location>
</feature>
<dbReference type="EMBL" id="FORT01000002">
    <property type="protein sequence ID" value="SFJ23392.1"/>
    <property type="molecule type" value="Genomic_DNA"/>
</dbReference>
<keyword evidence="4" id="KW-1185">Reference proteome</keyword>
<organism evidence="3 4">
    <name type="scientific">Brevibacillus centrosporus</name>
    <dbReference type="NCBI Taxonomy" id="54910"/>
    <lineage>
        <taxon>Bacteria</taxon>
        <taxon>Bacillati</taxon>
        <taxon>Bacillota</taxon>
        <taxon>Bacilli</taxon>
        <taxon>Bacillales</taxon>
        <taxon>Paenibacillaceae</taxon>
        <taxon>Brevibacillus</taxon>
    </lineage>
</organism>
<keyword evidence="1" id="KW-0472">Membrane</keyword>
<protein>
    <recommendedName>
        <fullName evidence="2">DUF418 domain-containing protein</fullName>
    </recommendedName>
</protein>
<name>A0A1I3PPG3_9BACL</name>
<dbReference type="AlphaFoldDB" id="A0A1I3PPG3"/>
<sequence>MKAIPVSEAERIHQLDVIRGFALFGIFFVNMPTFLQPALFLPEDGLPADHSMLDVWIRLFFNMFVQTKFYTIFSFLFGAGFYLFMSRAEAKGHRVSMLYMRRLSGLFLIGVIHFLFLWYGDILHTYALTGLILLLYYRKRDMQVQGWAWFWLLSLQLLYAMTLLLPSEPDVHRAIADQRLAQKAIHVYTSGNWGDWMQFRLVNEFPLVLANEWFAIWSVLPLFLFGFSFARLGLFQQTRLFLPAIKRLWWLLLMISCVLVVMIPLLQFEVVRPPASAFVSVQVFVGWSGLSLCAFYICSLLLLYENERARKLLLPLAPVGRMALTNYLLQTIVSVVAARWLQLYGEASMAMGLLLCLIVFSLQVAASKWWLNRFRYGPAEWLWRCFTYATLMPIRKKRELPVKNS</sequence>
<feature type="transmembrane region" description="Helical" evidence="1">
    <location>
        <begin position="247"/>
        <end position="266"/>
    </location>
</feature>
<evidence type="ECO:0000259" key="2">
    <source>
        <dbReference type="Pfam" id="PF04235"/>
    </source>
</evidence>
<dbReference type="STRING" id="1884381.SAMN05518846_102447"/>
<dbReference type="RefSeq" id="WP_092266926.1">
    <property type="nucleotide sequence ID" value="NZ_FORT01000002.1"/>
</dbReference>
<evidence type="ECO:0000256" key="1">
    <source>
        <dbReference type="SAM" id="Phobius"/>
    </source>
</evidence>
<evidence type="ECO:0000313" key="4">
    <source>
        <dbReference type="Proteomes" id="UP000198915"/>
    </source>
</evidence>
<feature type="transmembrane region" description="Helical" evidence="1">
    <location>
        <begin position="97"/>
        <end position="116"/>
    </location>
</feature>
<dbReference type="InterPro" id="IPR007349">
    <property type="entry name" value="DUF418"/>
</dbReference>
<dbReference type="Proteomes" id="UP000198915">
    <property type="component" value="Unassembled WGS sequence"/>
</dbReference>
<gene>
    <name evidence="3" type="ORF">SAMN05518846_102447</name>
</gene>
<feature type="transmembrane region" description="Helical" evidence="1">
    <location>
        <begin position="122"/>
        <end position="137"/>
    </location>
</feature>
<dbReference type="InterPro" id="IPR052529">
    <property type="entry name" value="Bact_Transport_Assoc"/>
</dbReference>
<dbReference type="PANTHER" id="PTHR30590:SF3">
    <property type="entry name" value="HYPOTHETICAL MEMBRANE SPANNING PROTEIN"/>
    <property type="match status" value="1"/>
</dbReference>
<dbReference type="Pfam" id="PF04235">
    <property type="entry name" value="DUF418"/>
    <property type="match status" value="1"/>
</dbReference>
<reference evidence="4" key="1">
    <citation type="submission" date="2016-10" db="EMBL/GenBank/DDBJ databases">
        <authorList>
            <person name="Varghese N."/>
            <person name="Submissions S."/>
        </authorList>
    </citation>
    <scope>NUCLEOTIDE SEQUENCE [LARGE SCALE GENOMIC DNA]</scope>
    <source>
        <strain evidence="4">OK042</strain>
    </source>
</reference>
<feature type="transmembrane region" description="Helical" evidence="1">
    <location>
        <begin position="278"/>
        <end position="303"/>
    </location>
</feature>
<feature type="transmembrane region" description="Helical" evidence="1">
    <location>
        <begin position="214"/>
        <end position="235"/>
    </location>
</feature>
<accession>A0A1I3PPG3</accession>
<keyword evidence="1" id="KW-0812">Transmembrane</keyword>
<feature type="transmembrane region" description="Helical" evidence="1">
    <location>
        <begin position="149"/>
        <end position="167"/>
    </location>
</feature>
<feature type="transmembrane region" description="Helical" evidence="1">
    <location>
        <begin position="21"/>
        <end position="39"/>
    </location>
</feature>
<keyword evidence="1" id="KW-1133">Transmembrane helix</keyword>
<feature type="domain" description="DUF418" evidence="2">
    <location>
        <begin position="230"/>
        <end position="389"/>
    </location>
</feature>
<feature type="transmembrane region" description="Helical" evidence="1">
    <location>
        <begin position="347"/>
        <end position="366"/>
    </location>
</feature>
<dbReference type="PANTHER" id="PTHR30590">
    <property type="entry name" value="INNER MEMBRANE PROTEIN"/>
    <property type="match status" value="1"/>
</dbReference>